<feature type="non-terminal residue" evidence="2">
    <location>
        <position position="60"/>
    </location>
</feature>
<dbReference type="AlphaFoldDB" id="A0A8S3CJH7"/>
<protein>
    <submittedName>
        <fullName evidence="2">Uncharacterized protein</fullName>
    </submittedName>
</protein>
<dbReference type="Proteomes" id="UP000681967">
    <property type="component" value="Unassembled WGS sequence"/>
</dbReference>
<sequence>MISSMHGRCLFSVLPQLSGFDMMESSLTISAFRCSRFMRSIISFELDEDCVLPSLAKDDD</sequence>
<evidence type="ECO:0000313" key="2">
    <source>
        <dbReference type="EMBL" id="CAF4916411.1"/>
    </source>
</evidence>
<proteinExistence type="predicted"/>
<dbReference type="EMBL" id="CAJOBH010172803">
    <property type="protein sequence ID" value="CAF4916411.1"/>
    <property type="molecule type" value="Genomic_DNA"/>
</dbReference>
<evidence type="ECO:0000313" key="1">
    <source>
        <dbReference type="EMBL" id="CAF4687578.1"/>
    </source>
</evidence>
<dbReference type="Proteomes" id="UP000676336">
    <property type="component" value="Unassembled WGS sequence"/>
</dbReference>
<evidence type="ECO:0000313" key="3">
    <source>
        <dbReference type="EMBL" id="CAF5087161.1"/>
    </source>
</evidence>
<organism evidence="2 4">
    <name type="scientific">Rotaria magnacalcarata</name>
    <dbReference type="NCBI Taxonomy" id="392030"/>
    <lineage>
        <taxon>Eukaryota</taxon>
        <taxon>Metazoa</taxon>
        <taxon>Spiralia</taxon>
        <taxon>Gnathifera</taxon>
        <taxon>Rotifera</taxon>
        <taxon>Eurotatoria</taxon>
        <taxon>Bdelloidea</taxon>
        <taxon>Philodinida</taxon>
        <taxon>Philodinidae</taxon>
        <taxon>Rotaria</taxon>
    </lineage>
</organism>
<dbReference type="EMBL" id="CAJOBJ010247130">
    <property type="protein sequence ID" value="CAF5087161.1"/>
    <property type="molecule type" value="Genomic_DNA"/>
</dbReference>
<name>A0A8S3CJH7_9BILA</name>
<comment type="caution">
    <text evidence="2">The sequence shown here is derived from an EMBL/GenBank/DDBJ whole genome shotgun (WGS) entry which is preliminary data.</text>
</comment>
<dbReference type="EMBL" id="CAJOBI010123031">
    <property type="protein sequence ID" value="CAF4687578.1"/>
    <property type="molecule type" value="Genomic_DNA"/>
</dbReference>
<dbReference type="Proteomes" id="UP000681720">
    <property type="component" value="Unassembled WGS sequence"/>
</dbReference>
<gene>
    <name evidence="2" type="ORF">BYL167_LOCUS52791</name>
    <name evidence="3" type="ORF">GIL414_LOCUS62033</name>
    <name evidence="1" type="ORF">SMN809_LOCUS42539</name>
</gene>
<reference evidence="2" key="1">
    <citation type="submission" date="2021-02" db="EMBL/GenBank/DDBJ databases">
        <authorList>
            <person name="Nowell W R."/>
        </authorList>
    </citation>
    <scope>NUCLEOTIDE SEQUENCE</scope>
</reference>
<accession>A0A8S3CJH7</accession>
<evidence type="ECO:0000313" key="4">
    <source>
        <dbReference type="Proteomes" id="UP000681967"/>
    </source>
</evidence>